<keyword evidence="2" id="KW-0805">Transcription regulation</keyword>
<dbReference type="GO" id="GO:0003700">
    <property type="term" value="F:DNA-binding transcription factor activity"/>
    <property type="evidence" value="ECO:0007669"/>
    <property type="project" value="InterPro"/>
</dbReference>
<evidence type="ECO:0000256" key="2">
    <source>
        <dbReference type="ARBA" id="ARBA00023015"/>
    </source>
</evidence>
<feature type="domain" description="HTH lysR-type" evidence="5">
    <location>
        <begin position="1"/>
        <end position="59"/>
    </location>
</feature>
<dbReference type="InterPro" id="IPR000847">
    <property type="entry name" value="LysR_HTH_N"/>
</dbReference>
<accession>A0A2S6G285</accession>
<dbReference type="InterPro" id="IPR058163">
    <property type="entry name" value="LysR-type_TF_proteobact-type"/>
</dbReference>
<dbReference type="STRING" id="930118.SAMN05216429_104122"/>
<dbReference type="SUPFAM" id="SSF46785">
    <property type="entry name" value="Winged helix' DNA-binding domain"/>
    <property type="match status" value="1"/>
</dbReference>
<dbReference type="PROSITE" id="PS50931">
    <property type="entry name" value="HTH_LYSR"/>
    <property type="match status" value="1"/>
</dbReference>
<evidence type="ECO:0000313" key="8">
    <source>
        <dbReference type="Proteomes" id="UP000239446"/>
    </source>
</evidence>
<dbReference type="InterPro" id="IPR005119">
    <property type="entry name" value="LysR_subst-bd"/>
</dbReference>
<name>A0A2S6G285_9GAMM</name>
<evidence type="ECO:0000256" key="4">
    <source>
        <dbReference type="ARBA" id="ARBA00023163"/>
    </source>
</evidence>
<dbReference type="GO" id="GO:0043565">
    <property type="term" value="F:sequence-specific DNA binding"/>
    <property type="evidence" value="ECO:0007669"/>
    <property type="project" value="TreeGrafter"/>
</dbReference>
<organism evidence="7 8">
    <name type="scientific">Marinobacter persicus</name>
    <dbReference type="NCBI Taxonomy" id="930118"/>
    <lineage>
        <taxon>Bacteria</taxon>
        <taxon>Pseudomonadati</taxon>
        <taxon>Pseudomonadota</taxon>
        <taxon>Gammaproteobacteria</taxon>
        <taxon>Pseudomonadales</taxon>
        <taxon>Marinobacteraceae</taxon>
        <taxon>Marinobacter</taxon>
    </lineage>
</organism>
<evidence type="ECO:0000256" key="3">
    <source>
        <dbReference type="ARBA" id="ARBA00023125"/>
    </source>
</evidence>
<dbReference type="RefSeq" id="WP_104417614.1">
    <property type="nucleotide sequence ID" value="NZ_PTIT01000054.1"/>
</dbReference>
<dbReference type="PANTHER" id="PTHR30537:SF10">
    <property type="entry name" value="TRANSCRIPTIONAL REGULATOR-RELATED"/>
    <property type="match status" value="1"/>
</dbReference>
<dbReference type="AlphaFoldDB" id="A0A2S6G285"/>
<gene>
    <name evidence="7" type="ORF">B0H24_10592</name>
    <name evidence="6" type="ORF">BY455_1542</name>
</gene>
<evidence type="ECO:0000313" key="6">
    <source>
        <dbReference type="EMBL" id="PPK49810.1"/>
    </source>
</evidence>
<dbReference type="EMBL" id="PTIT01000054">
    <property type="protein sequence ID" value="PPK49810.1"/>
    <property type="molecule type" value="Genomic_DNA"/>
</dbReference>
<evidence type="ECO:0000256" key="1">
    <source>
        <dbReference type="ARBA" id="ARBA00009437"/>
    </source>
</evidence>
<dbReference type="EMBL" id="PTIU01000059">
    <property type="protein sequence ID" value="PPK50889.1"/>
    <property type="molecule type" value="Genomic_DNA"/>
</dbReference>
<proteinExistence type="inferred from homology"/>
<dbReference type="Pfam" id="PF00126">
    <property type="entry name" value="HTH_1"/>
    <property type="match status" value="1"/>
</dbReference>
<dbReference type="FunFam" id="1.10.10.10:FF:000001">
    <property type="entry name" value="LysR family transcriptional regulator"/>
    <property type="match status" value="1"/>
</dbReference>
<dbReference type="Proteomes" id="UP000239446">
    <property type="component" value="Unassembled WGS sequence"/>
</dbReference>
<dbReference type="GO" id="GO:0006351">
    <property type="term" value="P:DNA-templated transcription"/>
    <property type="evidence" value="ECO:0007669"/>
    <property type="project" value="TreeGrafter"/>
</dbReference>
<sequence length="294" mass="33271">MKHWDAIEAFIAVVQEGSFSAAARRLGVSPSHISRQVAGLEKRLGAPLLYRTTRSIRLSEAGETYFQHCHNLMEGFVSAEEELRQAQQKPAGSLRVTCATTFGERFLAPALNDFVTRYPDIQLDLHLTNRQTDLVSEGYDLAVRMGSMKDSSLLSRRLCDRREYLCASPDYLQRHGMPHTLAELAHHNCLLGSNTWWLFSENGQRRELKVSGNWRSNSGPALLDAVRKGLGIAQLPDYYVEPLLARGELVSMLEQYRYPFSGVWLVYPQAKQRSVKLKVLTEFLIGRFASGLPW</sequence>
<dbReference type="Proteomes" id="UP000239648">
    <property type="component" value="Unassembled WGS sequence"/>
</dbReference>
<protein>
    <submittedName>
        <fullName evidence="7">LysR family transcriptional regulator</fullName>
    </submittedName>
</protein>
<keyword evidence="9" id="KW-1185">Reference proteome</keyword>
<dbReference type="PANTHER" id="PTHR30537">
    <property type="entry name" value="HTH-TYPE TRANSCRIPTIONAL REGULATOR"/>
    <property type="match status" value="1"/>
</dbReference>
<reference evidence="6 9" key="1">
    <citation type="submission" date="2018-02" db="EMBL/GenBank/DDBJ databases">
        <title>Deep subsurface shale carbon reservoir microbial communities from Ohio and West Virginia, USA.</title>
        <authorList>
            <person name="Wrighton K."/>
        </authorList>
    </citation>
    <scope>NUCLEOTIDE SEQUENCE [LARGE SCALE GENOMIC DNA]</scope>
    <source>
        <strain evidence="6 9">UTICA-S1B6</strain>
    </source>
</reference>
<dbReference type="OrthoDB" id="9786526at2"/>
<evidence type="ECO:0000313" key="9">
    <source>
        <dbReference type="Proteomes" id="UP000239648"/>
    </source>
</evidence>
<dbReference type="InterPro" id="IPR036388">
    <property type="entry name" value="WH-like_DNA-bd_sf"/>
</dbReference>
<evidence type="ECO:0000313" key="7">
    <source>
        <dbReference type="EMBL" id="PPK50889.1"/>
    </source>
</evidence>
<keyword evidence="3" id="KW-0238">DNA-binding</keyword>
<comment type="caution">
    <text evidence="7">The sequence shown here is derived from an EMBL/GenBank/DDBJ whole genome shotgun (WGS) entry which is preliminary data.</text>
</comment>
<evidence type="ECO:0000259" key="5">
    <source>
        <dbReference type="PROSITE" id="PS50931"/>
    </source>
</evidence>
<dbReference type="Pfam" id="PF03466">
    <property type="entry name" value="LysR_substrate"/>
    <property type="match status" value="1"/>
</dbReference>
<comment type="similarity">
    <text evidence="1">Belongs to the LysR transcriptional regulatory family.</text>
</comment>
<dbReference type="FunFam" id="3.40.190.290:FF:000001">
    <property type="entry name" value="Transcriptional regulator, LysR family"/>
    <property type="match status" value="1"/>
</dbReference>
<dbReference type="SUPFAM" id="SSF53850">
    <property type="entry name" value="Periplasmic binding protein-like II"/>
    <property type="match status" value="1"/>
</dbReference>
<dbReference type="InterPro" id="IPR036390">
    <property type="entry name" value="WH_DNA-bd_sf"/>
</dbReference>
<reference evidence="7 8" key="2">
    <citation type="submission" date="2018-02" db="EMBL/GenBank/DDBJ databases">
        <title>Subsurface microbial communities from deep shales in Ohio and West Virginia, USA.</title>
        <authorList>
            <person name="Wrighton K."/>
        </authorList>
    </citation>
    <scope>NUCLEOTIDE SEQUENCE [LARGE SCALE GENOMIC DNA]</scope>
    <source>
        <strain evidence="7 8">UTICA-S1B9</strain>
    </source>
</reference>
<dbReference type="Gene3D" id="3.40.190.290">
    <property type="match status" value="1"/>
</dbReference>
<dbReference type="Gene3D" id="1.10.10.10">
    <property type="entry name" value="Winged helix-like DNA-binding domain superfamily/Winged helix DNA-binding domain"/>
    <property type="match status" value="1"/>
</dbReference>
<keyword evidence="4" id="KW-0804">Transcription</keyword>